<dbReference type="Proteomes" id="UP000078428">
    <property type="component" value="Unassembled WGS sequence"/>
</dbReference>
<feature type="region of interest" description="Disordered" evidence="1">
    <location>
        <begin position="137"/>
        <end position="167"/>
    </location>
</feature>
<comment type="caution">
    <text evidence="2">The sequence shown here is derived from an EMBL/GenBank/DDBJ whole genome shotgun (WGS) entry which is preliminary data.</text>
</comment>
<evidence type="ECO:0000313" key="2">
    <source>
        <dbReference type="EMBL" id="OAN56048.1"/>
    </source>
</evidence>
<dbReference type="AlphaFoldDB" id="A0A178MXD9"/>
<evidence type="ECO:0000313" key="3">
    <source>
        <dbReference type="Proteomes" id="UP000078428"/>
    </source>
</evidence>
<dbReference type="STRING" id="1285242.A6A04_10725"/>
<name>A0A178MXD9_9PROT</name>
<organism evidence="2 3">
    <name type="scientific">Paramagnetospirillum marisnigri</name>
    <dbReference type="NCBI Taxonomy" id="1285242"/>
    <lineage>
        <taxon>Bacteria</taxon>
        <taxon>Pseudomonadati</taxon>
        <taxon>Pseudomonadota</taxon>
        <taxon>Alphaproteobacteria</taxon>
        <taxon>Rhodospirillales</taxon>
        <taxon>Magnetospirillaceae</taxon>
        <taxon>Paramagnetospirillum</taxon>
    </lineage>
</organism>
<feature type="compositionally biased region" description="Basic and acidic residues" evidence="1">
    <location>
        <begin position="141"/>
        <end position="150"/>
    </location>
</feature>
<protein>
    <submittedName>
        <fullName evidence="2">Heme utilization protein</fullName>
    </submittedName>
</protein>
<keyword evidence="3" id="KW-1185">Reference proteome</keyword>
<sequence length="167" mass="18077">MIWTAWTAPLSAATGAATKAGCASTEQVTAAQLRQFHYQLQVAALNCRADDPSLPGKWQSYIQRHAATLSENAGILLRFFKSASAFDRHNTILTNRESVTVHEINGYCEMRAPQFDKAVSLTGSQLATYAAEVVGSPDNIRPCRDPKPQKADAPASAKPKKTASKDD</sequence>
<proteinExistence type="predicted"/>
<feature type="compositionally biased region" description="Basic residues" evidence="1">
    <location>
        <begin position="158"/>
        <end position="167"/>
    </location>
</feature>
<gene>
    <name evidence="2" type="ORF">A6A04_10725</name>
</gene>
<accession>A0A178MXD9</accession>
<dbReference type="EMBL" id="LWQT01000010">
    <property type="protein sequence ID" value="OAN56048.1"/>
    <property type="molecule type" value="Genomic_DNA"/>
</dbReference>
<reference evidence="2 3" key="1">
    <citation type="submission" date="2016-04" db="EMBL/GenBank/DDBJ databases">
        <title>Draft genome sequence of freshwater magnetotactic bacteria Magnetospirillum marisnigri SP-1 and Magnetospirillum moscoviense BB-1.</title>
        <authorList>
            <person name="Koziaeva V."/>
            <person name="Dziuba M.V."/>
            <person name="Ivanov T.M."/>
            <person name="Kuznetsov B."/>
            <person name="Grouzdev D.S."/>
        </authorList>
    </citation>
    <scope>NUCLEOTIDE SEQUENCE [LARGE SCALE GENOMIC DNA]</scope>
    <source>
        <strain evidence="2 3">SP-1</strain>
    </source>
</reference>
<evidence type="ECO:0000256" key="1">
    <source>
        <dbReference type="SAM" id="MobiDB-lite"/>
    </source>
</evidence>